<evidence type="ECO:0008006" key="3">
    <source>
        <dbReference type="Google" id="ProtNLM"/>
    </source>
</evidence>
<evidence type="ECO:0000313" key="1">
    <source>
        <dbReference type="EMBL" id="KAL2811732.1"/>
    </source>
</evidence>
<gene>
    <name evidence="1" type="ORF">BDW59DRAFT_155478</name>
</gene>
<dbReference type="EMBL" id="JBFXLS010000222">
    <property type="protein sequence ID" value="KAL2811732.1"/>
    <property type="molecule type" value="Genomic_DNA"/>
</dbReference>
<keyword evidence="2" id="KW-1185">Reference proteome</keyword>
<accession>A0ABR4H8E7</accession>
<dbReference type="Proteomes" id="UP001610335">
    <property type="component" value="Unassembled WGS sequence"/>
</dbReference>
<evidence type="ECO:0000313" key="2">
    <source>
        <dbReference type="Proteomes" id="UP001610335"/>
    </source>
</evidence>
<reference evidence="1 2" key="1">
    <citation type="submission" date="2024-07" db="EMBL/GenBank/DDBJ databases">
        <title>Section-level genome sequencing and comparative genomics of Aspergillus sections Usti and Cavernicolus.</title>
        <authorList>
            <consortium name="Lawrence Berkeley National Laboratory"/>
            <person name="Nybo J.L."/>
            <person name="Vesth T.C."/>
            <person name="Theobald S."/>
            <person name="Frisvad J.C."/>
            <person name="Larsen T.O."/>
            <person name="Kjaerboelling I."/>
            <person name="Rothschild-Mancinelli K."/>
            <person name="Lyhne E.K."/>
            <person name="Kogle M.E."/>
            <person name="Barry K."/>
            <person name="Clum A."/>
            <person name="Na H."/>
            <person name="Ledsgaard L."/>
            <person name="Lin J."/>
            <person name="Lipzen A."/>
            <person name="Kuo A."/>
            <person name="Riley R."/>
            <person name="Mondo S."/>
            <person name="LaButti K."/>
            <person name="Haridas S."/>
            <person name="Pangalinan J."/>
            <person name="Salamov A.A."/>
            <person name="Simmons B.A."/>
            <person name="Magnuson J.K."/>
            <person name="Chen J."/>
            <person name="Drula E."/>
            <person name="Henrissat B."/>
            <person name="Wiebenga A."/>
            <person name="Lubbers R.J."/>
            <person name="Gomes A.C."/>
            <person name="Makela M.R."/>
            <person name="Stajich J."/>
            <person name="Grigoriev I.V."/>
            <person name="Mortensen U.H."/>
            <person name="De vries R.P."/>
            <person name="Baker S.E."/>
            <person name="Andersen M.R."/>
        </authorList>
    </citation>
    <scope>NUCLEOTIDE SEQUENCE [LARGE SCALE GENOMIC DNA]</scope>
    <source>
        <strain evidence="1 2">CBS 600.67</strain>
    </source>
</reference>
<organism evidence="1 2">
    <name type="scientific">Aspergillus cavernicola</name>
    <dbReference type="NCBI Taxonomy" id="176166"/>
    <lineage>
        <taxon>Eukaryota</taxon>
        <taxon>Fungi</taxon>
        <taxon>Dikarya</taxon>
        <taxon>Ascomycota</taxon>
        <taxon>Pezizomycotina</taxon>
        <taxon>Eurotiomycetes</taxon>
        <taxon>Eurotiomycetidae</taxon>
        <taxon>Eurotiales</taxon>
        <taxon>Aspergillaceae</taxon>
        <taxon>Aspergillus</taxon>
        <taxon>Aspergillus subgen. Nidulantes</taxon>
    </lineage>
</organism>
<comment type="caution">
    <text evidence="1">The sequence shown here is derived from an EMBL/GenBank/DDBJ whole genome shotgun (WGS) entry which is preliminary data.</text>
</comment>
<protein>
    <recommendedName>
        <fullName evidence="3">Arrestin-like N-terminal domain-containing protein</fullName>
    </recommendedName>
</protein>
<name>A0ABR4H8E7_9EURO</name>
<sequence length="101" mass="11440">MADSALPLFGKYRGKGMVSFEGVFSNVKFGATVSLDQFKLTCYGPIPKSENVDVDVYFVFVNFKPWPIKVPVPYLYAQYRFHWPPLPSQPGKASLQSKPYL</sequence>
<proteinExistence type="predicted"/>